<dbReference type="CDD" id="cd06171">
    <property type="entry name" value="Sigma70_r4"/>
    <property type="match status" value="1"/>
</dbReference>
<keyword evidence="4 6" id="KW-0238">DNA-binding</keyword>
<protein>
    <recommendedName>
        <fullName evidence="6">RNA polymerase sigma factor</fullName>
    </recommendedName>
</protein>
<evidence type="ECO:0000256" key="1">
    <source>
        <dbReference type="ARBA" id="ARBA00010641"/>
    </source>
</evidence>
<keyword evidence="5 6" id="KW-0804">Transcription</keyword>
<evidence type="ECO:0000259" key="7">
    <source>
        <dbReference type="Pfam" id="PF04542"/>
    </source>
</evidence>
<evidence type="ECO:0000313" key="9">
    <source>
        <dbReference type="EMBL" id="GAA4461596.1"/>
    </source>
</evidence>
<sequence length="160" mass="18276">MVFNLALNYVQNYEDAQEITQDVFVSVYRSMASFDGRSTVSTWIYRITVNRCLDVIKARKRKKRFGFITALFDGEGKEDVPHFDHPGVQLEHKETLEKLFTYINELPENQRTALLLSKTEQLPQTEVAEIMGLSVKAVESLTQRAKASLAAKMKNSEGKK</sequence>
<dbReference type="InterPro" id="IPR036388">
    <property type="entry name" value="WH-like_DNA-bd_sf"/>
</dbReference>
<feature type="domain" description="RNA polymerase sigma factor 70 region 4 type 2" evidence="8">
    <location>
        <begin position="97"/>
        <end position="149"/>
    </location>
</feature>
<name>A0ABP8N5F3_9BACT</name>
<keyword evidence="10" id="KW-1185">Reference proteome</keyword>
<organism evidence="9 10">
    <name type="scientific">Nemorincola caseinilytica</name>
    <dbReference type="NCBI Taxonomy" id="2054315"/>
    <lineage>
        <taxon>Bacteria</taxon>
        <taxon>Pseudomonadati</taxon>
        <taxon>Bacteroidota</taxon>
        <taxon>Chitinophagia</taxon>
        <taxon>Chitinophagales</taxon>
        <taxon>Chitinophagaceae</taxon>
        <taxon>Nemorincola</taxon>
    </lineage>
</organism>
<dbReference type="Pfam" id="PF08281">
    <property type="entry name" value="Sigma70_r4_2"/>
    <property type="match status" value="1"/>
</dbReference>
<dbReference type="SUPFAM" id="SSF88659">
    <property type="entry name" value="Sigma3 and sigma4 domains of RNA polymerase sigma factors"/>
    <property type="match status" value="1"/>
</dbReference>
<dbReference type="Pfam" id="PF04542">
    <property type="entry name" value="Sigma70_r2"/>
    <property type="match status" value="1"/>
</dbReference>
<evidence type="ECO:0000313" key="10">
    <source>
        <dbReference type="Proteomes" id="UP001500067"/>
    </source>
</evidence>
<dbReference type="InterPro" id="IPR014284">
    <property type="entry name" value="RNA_pol_sigma-70_dom"/>
</dbReference>
<dbReference type="InterPro" id="IPR013249">
    <property type="entry name" value="RNA_pol_sigma70_r4_t2"/>
</dbReference>
<evidence type="ECO:0000259" key="8">
    <source>
        <dbReference type="Pfam" id="PF08281"/>
    </source>
</evidence>
<dbReference type="PROSITE" id="PS01063">
    <property type="entry name" value="SIGMA70_ECF"/>
    <property type="match status" value="1"/>
</dbReference>
<dbReference type="Gene3D" id="1.10.1740.10">
    <property type="match status" value="1"/>
</dbReference>
<dbReference type="EMBL" id="BAABFA010000005">
    <property type="protein sequence ID" value="GAA4461596.1"/>
    <property type="molecule type" value="Genomic_DNA"/>
</dbReference>
<dbReference type="Proteomes" id="UP001500067">
    <property type="component" value="Unassembled WGS sequence"/>
</dbReference>
<proteinExistence type="inferred from homology"/>
<dbReference type="InterPro" id="IPR000838">
    <property type="entry name" value="RNA_pol_sigma70_ECF_CS"/>
</dbReference>
<dbReference type="InterPro" id="IPR013324">
    <property type="entry name" value="RNA_pol_sigma_r3/r4-like"/>
</dbReference>
<dbReference type="NCBIfam" id="TIGR02937">
    <property type="entry name" value="sigma70-ECF"/>
    <property type="match status" value="1"/>
</dbReference>
<comment type="caution">
    <text evidence="9">The sequence shown here is derived from an EMBL/GenBank/DDBJ whole genome shotgun (WGS) entry which is preliminary data.</text>
</comment>
<evidence type="ECO:0000256" key="2">
    <source>
        <dbReference type="ARBA" id="ARBA00023015"/>
    </source>
</evidence>
<dbReference type="InterPro" id="IPR013325">
    <property type="entry name" value="RNA_pol_sigma_r2"/>
</dbReference>
<dbReference type="SUPFAM" id="SSF88946">
    <property type="entry name" value="Sigma2 domain of RNA polymerase sigma factors"/>
    <property type="match status" value="1"/>
</dbReference>
<keyword evidence="3 6" id="KW-0731">Sigma factor</keyword>
<evidence type="ECO:0000256" key="3">
    <source>
        <dbReference type="ARBA" id="ARBA00023082"/>
    </source>
</evidence>
<dbReference type="PANTHER" id="PTHR43133:SF60">
    <property type="entry name" value="RNA POLYMERASE SIGMA FACTOR SIGV"/>
    <property type="match status" value="1"/>
</dbReference>
<comment type="similarity">
    <text evidence="1 6">Belongs to the sigma-70 factor family. ECF subfamily.</text>
</comment>
<evidence type="ECO:0000256" key="4">
    <source>
        <dbReference type="ARBA" id="ARBA00023125"/>
    </source>
</evidence>
<gene>
    <name evidence="9" type="ORF">GCM10023093_06510</name>
</gene>
<evidence type="ECO:0000256" key="6">
    <source>
        <dbReference type="RuleBase" id="RU000716"/>
    </source>
</evidence>
<feature type="domain" description="RNA polymerase sigma-70 region 2" evidence="7">
    <location>
        <begin position="2"/>
        <end position="61"/>
    </location>
</feature>
<dbReference type="InterPro" id="IPR039425">
    <property type="entry name" value="RNA_pol_sigma-70-like"/>
</dbReference>
<keyword evidence="2 6" id="KW-0805">Transcription regulation</keyword>
<dbReference type="PANTHER" id="PTHR43133">
    <property type="entry name" value="RNA POLYMERASE ECF-TYPE SIGMA FACTO"/>
    <property type="match status" value="1"/>
</dbReference>
<dbReference type="Gene3D" id="1.10.10.10">
    <property type="entry name" value="Winged helix-like DNA-binding domain superfamily/Winged helix DNA-binding domain"/>
    <property type="match status" value="1"/>
</dbReference>
<dbReference type="InterPro" id="IPR007627">
    <property type="entry name" value="RNA_pol_sigma70_r2"/>
</dbReference>
<reference evidence="10" key="1">
    <citation type="journal article" date="2019" name="Int. J. Syst. Evol. Microbiol.">
        <title>The Global Catalogue of Microorganisms (GCM) 10K type strain sequencing project: providing services to taxonomists for standard genome sequencing and annotation.</title>
        <authorList>
            <consortium name="The Broad Institute Genomics Platform"/>
            <consortium name="The Broad Institute Genome Sequencing Center for Infectious Disease"/>
            <person name="Wu L."/>
            <person name="Ma J."/>
        </authorList>
    </citation>
    <scope>NUCLEOTIDE SEQUENCE [LARGE SCALE GENOMIC DNA]</scope>
    <source>
        <strain evidence="10">JCM 32105</strain>
    </source>
</reference>
<accession>A0ABP8N5F3</accession>
<evidence type="ECO:0000256" key="5">
    <source>
        <dbReference type="ARBA" id="ARBA00023163"/>
    </source>
</evidence>